<reference evidence="1 2" key="1">
    <citation type="journal article" date="2019" name="Sci. Rep.">
        <title>Orb-weaving spider Araneus ventricosus genome elucidates the spidroin gene catalogue.</title>
        <authorList>
            <person name="Kono N."/>
            <person name="Nakamura H."/>
            <person name="Ohtoshi R."/>
            <person name="Moran D.A.P."/>
            <person name="Shinohara A."/>
            <person name="Yoshida Y."/>
            <person name="Fujiwara M."/>
            <person name="Mori M."/>
            <person name="Tomita M."/>
            <person name="Arakawa K."/>
        </authorList>
    </citation>
    <scope>NUCLEOTIDE SEQUENCE [LARGE SCALE GENOMIC DNA]</scope>
</reference>
<organism evidence="1 2">
    <name type="scientific">Araneus ventricosus</name>
    <name type="common">Orbweaver spider</name>
    <name type="synonym">Epeira ventricosa</name>
    <dbReference type="NCBI Taxonomy" id="182803"/>
    <lineage>
        <taxon>Eukaryota</taxon>
        <taxon>Metazoa</taxon>
        <taxon>Ecdysozoa</taxon>
        <taxon>Arthropoda</taxon>
        <taxon>Chelicerata</taxon>
        <taxon>Arachnida</taxon>
        <taxon>Araneae</taxon>
        <taxon>Araneomorphae</taxon>
        <taxon>Entelegynae</taxon>
        <taxon>Araneoidea</taxon>
        <taxon>Araneidae</taxon>
        <taxon>Araneus</taxon>
    </lineage>
</organism>
<dbReference type="Proteomes" id="UP000499080">
    <property type="component" value="Unassembled WGS sequence"/>
</dbReference>
<comment type="caution">
    <text evidence="1">The sequence shown here is derived from an EMBL/GenBank/DDBJ whole genome shotgun (WGS) entry which is preliminary data.</text>
</comment>
<protein>
    <submittedName>
        <fullName evidence="1">Uncharacterized protein</fullName>
    </submittedName>
</protein>
<proteinExistence type="predicted"/>
<keyword evidence="2" id="KW-1185">Reference proteome</keyword>
<gene>
    <name evidence="1" type="ORF">AVEN_254288_1</name>
</gene>
<dbReference type="EMBL" id="BGPR01000867">
    <property type="protein sequence ID" value="GBM38379.1"/>
    <property type="molecule type" value="Genomic_DNA"/>
</dbReference>
<accession>A0A4Y2FDK5</accession>
<sequence>MVSAADVRAYRETIRTMIGRCTEEFLSSASQGERKGNGCQIISWETQGRSFGIAYDAGKMYGRAGEGRLHEQKLTLEQTPKFPLRTHFH</sequence>
<dbReference type="AlphaFoldDB" id="A0A4Y2FDK5"/>
<evidence type="ECO:0000313" key="1">
    <source>
        <dbReference type="EMBL" id="GBM38379.1"/>
    </source>
</evidence>
<evidence type="ECO:0000313" key="2">
    <source>
        <dbReference type="Proteomes" id="UP000499080"/>
    </source>
</evidence>
<name>A0A4Y2FDK5_ARAVE</name>